<evidence type="ECO:0000313" key="2">
    <source>
        <dbReference type="EMBL" id="CAI9727473.1"/>
    </source>
</evidence>
<keyword evidence="1" id="KW-1133">Transmembrane helix</keyword>
<dbReference type="AlphaFoldDB" id="A0AA36B3Y1"/>
<dbReference type="PANTHER" id="PTHR28635">
    <property type="entry name" value="TRANSMEMBRANE INNER EAR EXPRESSED PROTEIN"/>
    <property type="match status" value="1"/>
</dbReference>
<organism evidence="2 3">
    <name type="scientific">Octopus vulgaris</name>
    <name type="common">Common octopus</name>
    <dbReference type="NCBI Taxonomy" id="6645"/>
    <lineage>
        <taxon>Eukaryota</taxon>
        <taxon>Metazoa</taxon>
        <taxon>Spiralia</taxon>
        <taxon>Lophotrochozoa</taxon>
        <taxon>Mollusca</taxon>
        <taxon>Cephalopoda</taxon>
        <taxon>Coleoidea</taxon>
        <taxon>Octopodiformes</taxon>
        <taxon>Octopoda</taxon>
        <taxon>Incirrata</taxon>
        <taxon>Octopodidae</taxon>
        <taxon>Octopus</taxon>
    </lineage>
</organism>
<evidence type="ECO:0000313" key="3">
    <source>
        <dbReference type="Proteomes" id="UP001162480"/>
    </source>
</evidence>
<sequence length="171" mass="18324">MEFSRILELVPMISYVSLQFVWNVESTEKQSLDAAKQADTTRSTTVPPTTEFSIESVVIPEAGLRIWHIAALAILLILIVNNSGVVVVVVVVVGGGGGGGGGGVVITCCCIDIRIPRTVQQIEKTDRKLKLNKQYIKELSRAASSSTPAPPGMSNITDVVVVIVLLLVPHY</sequence>
<dbReference type="PANTHER" id="PTHR28635:SF1">
    <property type="entry name" value="TRANSMEMBRANE INNER EAR EXPRESSED PROTEIN"/>
    <property type="match status" value="1"/>
</dbReference>
<protein>
    <submittedName>
        <fullName evidence="2">Uncharacterized protein</fullName>
    </submittedName>
</protein>
<feature type="transmembrane region" description="Helical" evidence="1">
    <location>
        <begin position="69"/>
        <end position="93"/>
    </location>
</feature>
<keyword evidence="1" id="KW-0812">Transmembrane</keyword>
<name>A0AA36B3Y1_OCTVU</name>
<keyword evidence="1" id="KW-0472">Membrane</keyword>
<evidence type="ECO:0000256" key="1">
    <source>
        <dbReference type="SAM" id="Phobius"/>
    </source>
</evidence>
<dbReference type="Proteomes" id="UP001162480">
    <property type="component" value="Chromosome 9"/>
</dbReference>
<reference evidence="2" key="1">
    <citation type="submission" date="2023-08" db="EMBL/GenBank/DDBJ databases">
        <authorList>
            <person name="Alioto T."/>
            <person name="Alioto T."/>
            <person name="Gomez Garrido J."/>
        </authorList>
    </citation>
    <scope>NUCLEOTIDE SEQUENCE</scope>
</reference>
<dbReference type="EMBL" id="OX597822">
    <property type="protein sequence ID" value="CAI9727473.1"/>
    <property type="molecule type" value="Genomic_DNA"/>
</dbReference>
<keyword evidence="3" id="KW-1185">Reference proteome</keyword>
<proteinExistence type="predicted"/>
<accession>A0AA36B3Y1</accession>
<gene>
    <name evidence="2" type="ORF">OCTVUL_1B026612</name>
</gene>
<dbReference type="InterPro" id="IPR032006">
    <property type="entry name" value="TMIE"/>
</dbReference>
<dbReference type="Pfam" id="PF16038">
    <property type="entry name" value="TMIE"/>
    <property type="match status" value="1"/>
</dbReference>